<keyword evidence="2" id="KW-1185">Reference proteome</keyword>
<protein>
    <submittedName>
        <fullName evidence="1">Glycosyl transferase</fullName>
    </submittedName>
</protein>
<dbReference type="SUPFAM" id="SSF53756">
    <property type="entry name" value="UDP-Glycosyltransferase/glycogen phosphorylase"/>
    <property type="match status" value="1"/>
</dbReference>
<evidence type="ECO:0000313" key="2">
    <source>
        <dbReference type="Proteomes" id="UP000293865"/>
    </source>
</evidence>
<dbReference type="OrthoDB" id="9771846at2"/>
<comment type="caution">
    <text evidence="1">The sequence shown here is derived from an EMBL/GenBank/DDBJ whole genome shotgun (WGS) entry which is preliminary data.</text>
</comment>
<evidence type="ECO:0000313" key="1">
    <source>
        <dbReference type="EMBL" id="RXZ71946.1"/>
    </source>
</evidence>
<dbReference type="Proteomes" id="UP000293865">
    <property type="component" value="Unassembled WGS sequence"/>
</dbReference>
<name>A0A4V1QY52_9MICO</name>
<sequence>MPRQRGQGVRRMRVMQTFGEPRATTNPYIVMLRAALLEEPTVEHMPFSWRAALTGRYDVLHVHWPDTLLAARHWWTKAGKRAALACLVARVNLRRIAVVRTVHNVTPPSGPRLDRALIRALERCTDVRIRIAAVTPEMEGVPSVLVPHGHYRTWFDGMPRAAPVPGRLGYVGLIKPYKGVERLVDAYAEASAIDPTLSLRVAGKPTEQGVERRLRAATERLRGLDTTLQYVDEQEFVDAVTSSELVVLPYRFMHNSGTALAALSLDRPILVPDNELNQALSSEVGRGWVHLFGGELTAGALLGAMQAVRTEPPGAVPDLSARGWHDAGAGHARAYRLAMDHRSRRSAAASATTPEEGSRA</sequence>
<keyword evidence="1" id="KW-0808">Transferase</keyword>
<accession>A0A4V1QY52</accession>
<dbReference type="AlphaFoldDB" id="A0A4V1QY52"/>
<proteinExistence type="predicted"/>
<reference evidence="1 2" key="1">
    <citation type="submission" date="2019-01" db="EMBL/GenBank/DDBJ databases">
        <title>Agromyces.</title>
        <authorList>
            <person name="Li J."/>
        </authorList>
    </citation>
    <scope>NUCLEOTIDE SEQUENCE [LARGE SCALE GENOMIC DNA]</scope>
    <source>
        <strain evidence="1 2">DSM 15934</strain>
    </source>
</reference>
<dbReference type="Gene3D" id="3.40.50.2000">
    <property type="entry name" value="Glycogen Phosphorylase B"/>
    <property type="match status" value="2"/>
</dbReference>
<dbReference type="GO" id="GO:0016740">
    <property type="term" value="F:transferase activity"/>
    <property type="evidence" value="ECO:0007669"/>
    <property type="project" value="UniProtKB-KW"/>
</dbReference>
<gene>
    <name evidence="1" type="ORF">ESP51_06135</name>
</gene>
<organism evidence="1 2">
    <name type="scientific">Agromyces albus</name>
    <dbReference type="NCBI Taxonomy" id="205332"/>
    <lineage>
        <taxon>Bacteria</taxon>
        <taxon>Bacillati</taxon>
        <taxon>Actinomycetota</taxon>
        <taxon>Actinomycetes</taxon>
        <taxon>Micrococcales</taxon>
        <taxon>Microbacteriaceae</taxon>
        <taxon>Agromyces</taxon>
    </lineage>
</organism>
<dbReference type="EMBL" id="SDPN01000008">
    <property type="protein sequence ID" value="RXZ71946.1"/>
    <property type="molecule type" value="Genomic_DNA"/>
</dbReference>